<dbReference type="Proteomes" id="UP000187735">
    <property type="component" value="Chromosome"/>
</dbReference>
<dbReference type="AlphaFoldDB" id="A0A1P8WCY4"/>
<evidence type="ECO:0000313" key="1">
    <source>
        <dbReference type="EMBL" id="APZ91922.1"/>
    </source>
</evidence>
<reference evidence="1 2" key="1">
    <citation type="journal article" date="2016" name="Front. Microbiol.">
        <title>Fuerstia marisgermanicae gen. nov., sp. nov., an Unusual Member of the Phylum Planctomycetes from the German Wadden Sea.</title>
        <authorList>
            <person name="Kohn T."/>
            <person name="Heuer A."/>
            <person name="Jogler M."/>
            <person name="Vollmers J."/>
            <person name="Boedeker C."/>
            <person name="Bunk B."/>
            <person name="Rast P."/>
            <person name="Borchert D."/>
            <person name="Glockner I."/>
            <person name="Freese H.M."/>
            <person name="Klenk H.P."/>
            <person name="Overmann J."/>
            <person name="Kaster A.K."/>
            <person name="Rohde M."/>
            <person name="Wiegand S."/>
            <person name="Jogler C."/>
        </authorList>
    </citation>
    <scope>NUCLEOTIDE SEQUENCE [LARGE SCALE GENOMIC DNA]</scope>
    <source>
        <strain evidence="1 2">NH11</strain>
    </source>
</reference>
<gene>
    <name evidence="1" type="ORF">Fuma_01520</name>
</gene>
<organism evidence="1 2">
    <name type="scientific">Fuerstiella marisgermanici</name>
    <dbReference type="NCBI Taxonomy" id="1891926"/>
    <lineage>
        <taxon>Bacteria</taxon>
        <taxon>Pseudomonadati</taxon>
        <taxon>Planctomycetota</taxon>
        <taxon>Planctomycetia</taxon>
        <taxon>Planctomycetales</taxon>
        <taxon>Planctomycetaceae</taxon>
        <taxon>Fuerstiella</taxon>
    </lineage>
</organism>
<proteinExistence type="predicted"/>
<evidence type="ECO:0000313" key="2">
    <source>
        <dbReference type="Proteomes" id="UP000187735"/>
    </source>
</evidence>
<accession>A0A1P8WCY4</accession>
<keyword evidence="2" id="KW-1185">Reference proteome</keyword>
<dbReference type="EMBL" id="CP017641">
    <property type="protein sequence ID" value="APZ91922.1"/>
    <property type="molecule type" value="Genomic_DNA"/>
</dbReference>
<protein>
    <submittedName>
        <fullName evidence="1">Uncharacterized protein</fullName>
    </submittedName>
</protein>
<sequence>MRSQTLKRVQKPQKIAKNTAANVGSLLNPKYAKIVDAMPTATKNTKHRRAVFRISSFTRYVVSIEQFALEANNLVIGLAHRDIVHIDGIIPVTVEFYSGGEFAARVRLPSLA</sequence>
<dbReference type="KEGG" id="fmr:Fuma_01520"/>
<name>A0A1P8WCY4_9PLAN</name>